<proteinExistence type="evidence at transcript level"/>
<dbReference type="InterPro" id="IPR013144">
    <property type="entry name" value="CRA_dom"/>
</dbReference>
<dbReference type="Pfam" id="PF10607">
    <property type="entry name" value="CTLH"/>
    <property type="match status" value="1"/>
</dbReference>
<name>F1LBN8_ASCSU</name>
<dbReference type="InterPro" id="IPR024964">
    <property type="entry name" value="CTLH/CRA"/>
</dbReference>
<feature type="domain" description="CTLH" evidence="1">
    <location>
        <begin position="95"/>
        <end position="152"/>
    </location>
</feature>
<evidence type="ECO:0000313" key="2">
    <source>
        <dbReference type="EMBL" id="ADY47542.1"/>
    </source>
</evidence>
<organism evidence="2">
    <name type="scientific">Ascaris suum</name>
    <name type="common">Pig roundworm</name>
    <name type="synonym">Ascaris lumbricoides</name>
    <dbReference type="NCBI Taxonomy" id="6253"/>
    <lineage>
        <taxon>Eukaryota</taxon>
        <taxon>Metazoa</taxon>
        <taxon>Ecdysozoa</taxon>
        <taxon>Nematoda</taxon>
        <taxon>Chromadorea</taxon>
        <taxon>Rhabditida</taxon>
        <taxon>Spirurina</taxon>
        <taxon>Ascaridomorpha</taxon>
        <taxon>Ascaridoidea</taxon>
        <taxon>Ascarididae</taxon>
        <taxon>Ascaris</taxon>
    </lineage>
</organism>
<dbReference type="SMART" id="SM00757">
    <property type="entry name" value="CRA"/>
    <property type="match status" value="1"/>
</dbReference>
<dbReference type="InterPro" id="IPR050618">
    <property type="entry name" value="Ubq-SigPath_Reg"/>
</dbReference>
<accession>F1LBN8</accession>
<protein>
    <recommendedName>
        <fullName evidence="1">CTLH domain-containing protein</fullName>
    </recommendedName>
</protein>
<dbReference type="PANTHER" id="PTHR12864">
    <property type="entry name" value="RAN BINDING PROTEIN 9-RELATED"/>
    <property type="match status" value="1"/>
</dbReference>
<dbReference type="AlphaFoldDB" id="F1LBN8"/>
<dbReference type="SMART" id="SM00668">
    <property type="entry name" value="CTLH"/>
    <property type="match status" value="1"/>
</dbReference>
<evidence type="ECO:0000259" key="1">
    <source>
        <dbReference type="PROSITE" id="PS50897"/>
    </source>
</evidence>
<dbReference type="PROSITE" id="PS50897">
    <property type="entry name" value="CTLH"/>
    <property type="match status" value="1"/>
</dbReference>
<sequence>MSGDSDMMGASVSGLCDFLSSDSSTPSLPNRSVDLSEDVGTGWFQRYQNLSADQIPAIEMKNLVVDYLICEGYREAAELLCTDAAIPFPKDAVENLDARMAIRDAIIGGRIEDAIRKVNNLVPDLLDDNSLLHLQLLQQHLIELIRAKKVEESLKFAEEYLVEKCEEHPEMQEKLEKTFALLAFEKPENSPFASLMELSHRQMVATEVNSAVLKALHKPAAPRIEALFRVMVWAHQQLSRNEDAPEPPDALSKLFAAEDFQLRTETSVRKRNMMVAVCPFRNGDKELVMTREESSAEEDRNSYIFTFSAVN</sequence>
<reference evidence="2" key="1">
    <citation type="journal article" date="2011" name="Genome Res.">
        <title>Deep small RNA sequencing from the nematode Ascaris reveals conservation, functional diversification, and novel developmental profiles.</title>
        <authorList>
            <person name="Wang J."/>
            <person name="Czech B."/>
            <person name="Crunk A."/>
            <person name="Wallace A."/>
            <person name="Mitreva M."/>
            <person name="Hannon G.J."/>
            <person name="Davis R.E."/>
        </authorList>
    </citation>
    <scope>NUCLEOTIDE SEQUENCE</scope>
</reference>
<dbReference type="InterPro" id="IPR006595">
    <property type="entry name" value="CTLH_C"/>
</dbReference>
<dbReference type="EMBL" id="JI176580">
    <property type="protein sequence ID" value="ADY47542.1"/>
    <property type="molecule type" value="mRNA"/>
</dbReference>